<accession>A0ABW4SAE4</accession>
<organism evidence="1 2">
    <name type="scientific">Halodurantibacterium flavum</name>
    <dbReference type="NCBI Taxonomy" id="1382802"/>
    <lineage>
        <taxon>Bacteria</taxon>
        <taxon>Pseudomonadati</taxon>
        <taxon>Pseudomonadota</taxon>
        <taxon>Alphaproteobacteria</taxon>
        <taxon>Rhodobacterales</taxon>
        <taxon>Paracoccaceae</taxon>
        <taxon>Halodurantibacterium</taxon>
    </lineage>
</organism>
<dbReference type="Proteomes" id="UP001597353">
    <property type="component" value="Unassembled WGS sequence"/>
</dbReference>
<comment type="caution">
    <text evidence="1">The sequence shown here is derived from an EMBL/GenBank/DDBJ whole genome shotgun (WGS) entry which is preliminary data.</text>
</comment>
<protein>
    <submittedName>
        <fullName evidence="1">Uncharacterized protein</fullName>
    </submittedName>
</protein>
<evidence type="ECO:0000313" key="2">
    <source>
        <dbReference type="Proteomes" id="UP001597353"/>
    </source>
</evidence>
<gene>
    <name evidence="1" type="ORF">ACFSGJ_20460</name>
</gene>
<sequence>MNKSTFGPIIEDKPIKLGRVDKRDSPGAVIVIQAGICNGDQRGTKPDVERRVGVL</sequence>
<proteinExistence type="predicted"/>
<evidence type="ECO:0000313" key="1">
    <source>
        <dbReference type="EMBL" id="MFD1914580.1"/>
    </source>
</evidence>
<dbReference type="RefSeq" id="WP_390266019.1">
    <property type="nucleotide sequence ID" value="NZ_JBHUGH010000038.1"/>
</dbReference>
<dbReference type="EMBL" id="JBHUGH010000038">
    <property type="protein sequence ID" value="MFD1914580.1"/>
    <property type="molecule type" value="Genomic_DNA"/>
</dbReference>
<reference evidence="2" key="1">
    <citation type="journal article" date="2019" name="Int. J. Syst. Evol. Microbiol.">
        <title>The Global Catalogue of Microorganisms (GCM) 10K type strain sequencing project: providing services to taxonomists for standard genome sequencing and annotation.</title>
        <authorList>
            <consortium name="The Broad Institute Genomics Platform"/>
            <consortium name="The Broad Institute Genome Sequencing Center for Infectious Disease"/>
            <person name="Wu L."/>
            <person name="Ma J."/>
        </authorList>
    </citation>
    <scope>NUCLEOTIDE SEQUENCE [LARGE SCALE GENOMIC DNA]</scope>
    <source>
        <strain evidence="2">CGMCC 4.7242</strain>
    </source>
</reference>
<keyword evidence="2" id="KW-1185">Reference proteome</keyword>
<name>A0ABW4SAE4_9RHOB</name>